<dbReference type="Proteomes" id="UP000189981">
    <property type="component" value="Unassembled WGS sequence"/>
</dbReference>
<evidence type="ECO:0000313" key="2">
    <source>
        <dbReference type="EMBL" id="SKB48082.1"/>
    </source>
</evidence>
<feature type="transmembrane region" description="Helical" evidence="1">
    <location>
        <begin position="50"/>
        <end position="68"/>
    </location>
</feature>
<keyword evidence="3" id="KW-1185">Reference proteome</keyword>
<keyword evidence="1" id="KW-0472">Membrane</keyword>
<proteinExistence type="predicted"/>
<name>A0A1T5BLC9_9SPHI</name>
<keyword evidence="1" id="KW-0812">Transmembrane</keyword>
<evidence type="ECO:0000313" key="3">
    <source>
        <dbReference type="Proteomes" id="UP000189981"/>
    </source>
</evidence>
<organism evidence="2 3">
    <name type="scientific">Daejeonella lutea</name>
    <dbReference type="NCBI Taxonomy" id="572036"/>
    <lineage>
        <taxon>Bacteria</taxon>
        <taxon>Pseudomonadati</taxon>
        <taxon>Bacteroidota</taxon>
        <taxon>Sphingobacteriia</taxon>
        <taxon>Sphingobacteriales</taxon>
        <taxon>Sphingobacteriaceae</taxon>
        <taxon>Daejeonella</taxon>
    </lineage>
</organism>
<sequence length="135" mass="14848">MDANQKTLPVWILIVSGFFALMEIFAAFALCLSPESITEKVDLGASGVLYLIYMWAARQFALGVILAYSTYKKSVPMLTISYIFLLVMFIGDAIIGTLEKENSMIIASVLMCVISSGMLYVLDKGGRRSEVGSRK</sequence>
<dbReference type="OrthoDB" id="768542at2"/>
<feature type="transmembrane region" description="Helical" evidence="1">
    <location>
        <begin position="80"/>
        <end position="98"/>
    </location>
</feature>
<dbReference type="AlphaFoldDB" id="A0A1T5BLC9"/>
<feature type="transmembrane region" description="Helical" evidence="1">
    <location>
        <begin position="104"/>
        <end position="122"/>
    </location>
</feature>
<feature type="transmembrane region" description="Helical" evidence="1">
    <location>
        <begin position="7"/>
        <end position="30"/>
    </location>
</feature>
<accession>A0A1T5BLC9</accession>
<keyword evidence="1" id="KW-1133">Transmembrane helix</keyword>
<gene>
    <name evidence="2" type="ORF">SAMN05661099_1607</name>
</gene>
<dbReference type="RefSeq" id="WP_079702063.1">
    <property type="nucleotide sequence ID" value="NZ_FUYR01000001.1"/>
</dbReference>
<evidence type="ECO:0000256" key="1">
    <source>
        <dbReference type="SAM" id="Phobius"/>
    </source>
</evidence>
<reference evidence="3" key="1">
    <citation type="submission" date="2017-02" db="EMBL/GenBank/DDBJ databases">
        <authorList>
            <person name="Varghese N."/>
            <person name="Submissions S."/>
        </authorList>
    </citation>
    <scope>NUCLEOTIDE SEQUENCE [LARGE SCALE GENOMIC DNA]</scope>
    <source>
        <strain evidence="3">DSM 22385</strain>
    </source>
</reference>
<protein>
    <submittedName>
        <fullName evidence="2">Uncharacterized protein</fullName>
    </submittedName>
</protein>
<dbReference type="EMBL" id="FUYR01000001">
    <property type="protein sequence ID" value="SKB48082.1"/>
    <property type="molecule type" value="Genomic_DNA"/>
</dbReference>